<dbReference type="InterPro" id="IPR036061">
    <property type="entry name" value="CheW-like_dom_sf"/>
</dbReference>
<dbReference type="GO" id="GO:0005829">
    <property type="term" value="C:cytosol"/>
    <property type="evidence" value="ECO:0007669"/>
    <property type="project" value="TreeGrafter"/>
</dbReference>
<reference evidence="2" key="2">
    <citation type="submission" date="2020-09" db="EMBL/GenBank/DDBJ databases">
        <authorList>
            <person name="Sun Q."/>
            <person name="Kim S."/>
        </authorList>
    </citation>
    <scope>NUCLEOTIDE SEQUENCE</scope>
    <source>
        <strain evidence="2">KCTC 12870</strain>
    </source>
</reference>
<dbReference type="RefSeq" id="WP_189511883.1">
    <property type="nucleotide sequence ID" value="NZ_BMXG01000003.1"/>
</dbReference>
<dbReference type="Gene3D" id="2.30.30.40">
    <property type="entry name" value="SH3 Domains"/>
    <property type="match status" value="1"/>
</dbReference>
<feature type="domain" description="CheW-like" evidence="1">
    <location>
        <begin position="1"/>
        <end position="144"/>
    </location>
</feature>
<dbReference type="Pfam" id="PF01584">
    <property type="entry name" value="CheW"/>
    <property type="match status" value="1"/>
</dbReference>
<dbReference type="GO" id="GO:0006935">
    <property type="term" value="P:chemotaxis"/>
    <property type="evidence" value="ECO:0007669"/>
    <property type="project" value="InterPro"/>
</dbReference>
<organism evidence="2 3">
    <name type="scientific">Cerasicoccus arenae</name>
    <dbReference type="NCBI Taxonomy" id="424488"/>
    <lineage>
        <taxon>Bacteria</taxon>
        <taxon>Pseudomonadati</taxon>
        <taxon>Verrucomicrobiota</taxon>
        <taxon>Opitutia</taxon>
        <taxon>Puniceicoccales</taxon>
        <taxon>Cerasicoccaceae</taxon>
        <taxon>Cerasicoccus</taxon>
    </lineage>
</organism>
<sequence>MLTVLFHLGDQSFAIDAECVEIVIPALPLRPVPGAPAFVGGRFEYRGRIIPVIDLGQLIFKHPLNEGLSSRYMLIQYKKPQGGTALLGLWAERVTETLEVSDDMLAEGGVSPPDARYLGRIFTSPDGAIVQCVETSDLLSAEVRDLLFNEPSAKTAP</sequence>
<gene>
    <name evidence="2" type="ORF">GCM10007047_06910</name>
</gene>
<dbReference type="SUPFAM" id="SSF50341">
    <property type="entry name" value="CheW-like"/>
    <property type="match status" value="1"/>
</dbReference>
<reference evidence="2" key="1">
    <citation type="journal article" date="2014" name="Int. J. Syst. Evol. Microbiol.">
        <title>Complete genome sequence of Corynebacterium casei LMG S-19264T (=DSM 44701T), isolated from a smear-ripened cheese.</title>
        <authorList>
            <consortium name="US DOE Joint Genome Institute (JGI-PGF)"/>
            <person name="Walter F."/>
            <person name="Albersmeier A."/>
            <person name="Kalinowski J."/>
            <person name="Ruckert C."/>
        </authorList>
    </citation>
    <scope>NUCLEOTIDE SEQUENCE</scope>
    <source>
        <strain evidence="2">KCTC 12870</strain>
    </source>
</reference>
<accession>A0A8J3DA59</accession>
<dbReference type="PANTHER" id="PTHR22617">
    <property type="entry name" value="CHEMOTAXIS SENSOR HISTIDINE KINASE-RELATED"/>
    <property type="match status" value="1"/>
</dbReference>
<dbReference type="PROSITE" id="PS50851">
    <property type="entry name" value="CHEW"/>
    <property type="match status" value="1"/>
</dbReference>
<proteinExistence type="predicted"/>
<name>A0A8J3DA59_9BACT</name>
<dbReference type="InterPro" id="IPR039315">
    <property type="entry name" value="CheW"/>
</dbReference>
<dbReference type="Proteomes" id="UP000642829">
    <property type="component" value="Unassembled WGS sequence"/>
</dbReference>
<dbReference type="AlphaFoldDB" id="A0A8J3DA59"/>
<dbReference type="PANTHER" id="PTHR22617:SF43">
    <property type="entry name" value="PROTEIN PILI"/>
    <property type="match status" value="1"/>
</dbReference>
<dbReference type="InterPro" id="IPR002545">
    <property type="entry name" value="CheW-lke_dom"/>
</dbReference>
<dbReference type="EMBL" id="BMXG01000003">
    <property type="protein sequence ID" value="GHB93931.1"/>
    <property type="molecule type" value="Genomic_DNA"/>
</dbReference>
<dbReference type="Gene3D" id="2.40.50.180">
    <property type="entry name" value="CheA-289, Domain 4"/>
    <property type="match status" value="1"/>
</dbReference>
<evidence type="ECO:0000259" key="1">
    <source>
        <dbReference type="PROSITE" id="PS50851"/>
    </source>
</evidence>
<evidence type="ECO:0000313" key="3">
    <source>
        <dbReference type="Proteomes" id="UP000642829"/>
    </source>
</evidence>
<protein>
    <submittedName>
        <fullName evidence="2">Chemotaxis-related protein</fullName>
    </submittedName>
</protein>
<dbReference type="SMART" id="SM00260">
    <property type="entry name" value="CheW"/>
    <property type="match status" value="1"/>
</dbReference>
<evidence type="ECO:0000313" key="2">
    <source>
        <dbReference type="EMBL" id="GHB93931.1"/>
    </source>
</evidence>
<comment type="caution">
    <text evidence="2">The sequence shown here is derived from an EMBL/GenBank/DDBJ whole genome shotgun (WGS) entry which is preliminary data.</text>
</comment>
<keyword evidence="3" id="KW-1185">Reference proteome</keyword>
<dbReference type="GO" id="GO:0007165">
    <property type="term" value="P:signal transduction"/>
    <property type="evidence" value="ECO:0007669"/>
    <property type="project" value="InterPro"/>
</dbReference>